<reference evidence="12" key="1">
    <citation type="journal article" date="2019" name="Int. J. Syst. Evol. Microbiol.">
        <title>The Global Catalogue of Microorganisms (GCM) 10K type strain sequencing project: providing services to taxonomists for standard genome sequencing and annotation.</title>
        <authorList>
            <consortium name="The Broad Institute Genomics Platform"/>
            <consortium name="The Broad Institute Genome Sequencing Center for Infectious Disease"/>
            <person name="Wu L."/>
            <person name="Ma J."/>
        </authorList>
    </citation>
    <scope>NUCLEOTIDE SEQUENCE [LARGE SCALE GENOMIC DNA]</scope>
    <source>
        <strain evidence="12">CGMCC 4.7192</strain>
    </source>
</reference>
<evidence type="ECO:0000256" key="7">
    <source>
        <dbReference type="ARBA" id="ARBA00023010"/>
    </source>
</evidence>
<comment type="similarity">
    <text evidence="9">Belongs to the TatB family.</text>
</comment>
<comment type="subcellular location">
    <subcellularLocation>
        <location evidence="9">Cell membrane</location>
        <topology evidence="9">Single-pass membrane protein</topology>
    </subcellularLocation>
    <subcellularLocation>
        <location evidence="1">Membrane</location>
        <topology evidence="1">Single-pass membrane protein</topology>
    </subcellularLocation>
</comment>
<dbReference type="PANTHER" id="PTHR33162">
    <property type="entry name" value="SEC-INDEPENDENT PROTEIN TRANSLOCASE PROTEIN TATA, CHLOROPLASTIC"/>
    <property type="match status" value="1"/>
</dbReference>
<dbReference type="EMBL" id="JBHUII010000011">
    <property type="protein sequence ID" value="MFD2207479.1"/>
    <property type="molecule type" value="Genomic_DNA"/>
</dbReference>
<organism evidence="11 12">
    <name type="scientific">Kiloniella antarctica</name>
    <dbReference type="NCBI Taxonomy" id="1550907"/>
    <lineage>
        <taxon>Bacteria</taxon>
        <taxon>Pseudomonadati</taxon>
        <taxon>Pseudomonadota</taxon>
        <taxon>Alphaproteobacteria</taxon>
        <taxon>Rhodospirillales</taxon>
        <taxon>Kiloniellaceae</taxon>
        <taxon>Kiloniella</taxon>
    </lineage>
</organism>
<dbReference type="InterPro" id="IPR003369">
    <property type="entry name" value="TatA/B/E"/>
</dbReference>
<evidence type="ECO:0000256" key="5">
    <source>
        <dbReference type="ARBA" id="ARBA00022927"/>
    </source>
</evidence>
<evidence type="ECO:0000256" key="3">
    <source>
        <dbReference type="ARBA" id="ARBA00022475"/>
    </source>
</evidence>
<comment type="function">
    <text evidence="9">Part of the twin-arginine translocation (Tat) system that transports large folded proteins containing a characteristic twin-arginine motif in their signal peptide across membranes. Together with TatC, TatB is part of a receptor directly interacting with Tat signal peptides. TatB may form an oligomeric binding site that transiently accommodates folded Tat precursor proteins before their translocation.</text>
</comment>
<keyword evidence="6 9" id="KW-1133">Transmembrane helix</keyword>
<dbReference type="InterPro" id="IPR018448">
    <property type="entry name" value="TatB"/>
</dbReference>
<comment type="subunit">
    <text evidence="9">The Tat system comprises two distinct complexes: a TatABC complex, containing multiple copies of TatA, TatB and TatC subunits, and a separate TatA complex, containing only TatA subunits. Substrates initially bind to the TatABC complex, which probably triggers association of the separate TatA complex to form the active translocon.</text>
</comment>
<dbReference type="NCBIfam" id="TIGR01410">
    <property type="entry name" value="tatB"/>
    <property type="match status" value="1"/>
</dbReference>
<dbReference type="Gene3D" id="1.20.5.3310">
    <property type="match status" value="1"/>
</dbReference>
<proteinExistence type="inferred from homology"/>
<feature type="region of interest" description="Disordered" evidence="10">
    <location>
        <begin position="65"/>
        <end position="164"/>
    </location>
</feature>
<dbReference type="Proteomes" id="UP001597294">
    <property type="component" value="Unassembled WGS sequence"/>
</dbReference>
<keyword evidence="8 9" id="KW-0472">Membrane</keyword>
<protein>
    <recommendedName>
        <fullName evidence="9">Sec-independent protein translocase protein TatB</fullName>
    </recommendedName>
</protein>
<keyword evidence="12" id="KW-1185">Reference proteome</keyword>
<accession>A0ABW5BRD5</accession>
<dbReference type="HAMAP" id="MF_00237">
    <property type="entry name" value="TatB"/>
    <property type="match status" value="1"/>
</dbReference>
<evidence type="ECO:0000256" key="2">
    <source>
        <dbReference type="ARBA" id="ARBA00022448"/>
    </source>
</evidence>
<comment type="caution">
    <text evidence="11">The sequence shown here is derived from an EMBL/GenBank/DDBJ whole genome shotgun (WGS) entry which is preliminary data.</text>
</comment>
<evidence type="ECO:0000256" key="1">
    <source>
        <dbReference type="ARBA" id="ARBA00004167"/>
    </source>
</evidence>
<dbReference type="PANTHER" id="PTHR33162:SF1">
    <property type="entry name" value="SEC-INDEPENDENT PROTEIN TRANSLOCASE PROTEIN TATA, CHLOROPLASTIC"/>
    <property type="match status" value="1"/>
</dbReference>
<keyword evidence="3 9" id="KW-1003">Cell membrane</keyword>
<evidence type="ECO:0000256" key="4">
    <source>
        <dbReference type="ARBA" id="ARBA00022692"/>
    </source>
</evidence>
<keyword evidence="2 9" id="KW-0813">Transport</keyword>
<sequence length="164" mass="17930">MFDIGWSEMMVVAVLTLLIMGPKELPNTLRTVSKWIKKAKGLAREFQSGVDDVIRESDLQDARKALEGSNSESIRKTLEDVIDPSQSLSKATQEVKDGVEAIAKDANKDVEEEEHNPFSSITTPPTNLVSDTPKAPKAEAKKSDDLKPVIASDTDRETTSSKSS</sequence>
<evidence type="ECO:0000256" key="9">
    <source>
        <dbReference type="HAMAP-Rule" id="MF_00237"/>
    </source>
</evidence>
<feature type="compositionally biased region" description="Polar residues" evidence="10">
    <location>
        <begin position="117"/>
        <end position="130"/>
    </location>
</feature>
<evidence type="ECO:0000256" key="8">
    <source>
        <dbReference type="ARBA" id="ARBA00023136"/>
    </source>
</evidence>
<evidence type="ECO:0000313" key="12">
    <source>
        <dbReference type="Proteomes" id="UP001597294"/>
    </source>
</evidence>
<dbReference type="PRINTS" id="PR01506">
    <property type="entry name" value="TATBPROTEIN"/>
</dbReference>
<keyword evidence="7 9" id="KW-0811">Translocation</keyword>
<keyword evidence="5 9" id="KW-0653">Protein transport</keyword>
<feature type="compositionally biased region" description="Basic and acidic residues" evidence="10">
    <location>
        <begin position="93"/>
        <end position="109"/>
    </location>
</feature>
<evidence type="ECO:0000256" key="6">
    <source>
        <dbReference type="ARBA" id="ARBA00022989"/>
    </source>
</evidence>
<evidence type="ECO:0000256" key="10">
    <source>
        <dbReference type="SAM" id="MobiDB-lite"/>
    </source>
</evidence>
<dbReference type="Pfam" id="PF02416">
    <property type="entry name" value="TatA_B_E"/>
    <property type="match status" value="1"/>
</dbReference>
<dbReference type="RefSeq" id="WP_380254139.1">
    <property type="nucleotide sequence ID" value="NZ_JBHUII010000011.1"/>
</dbReference>
<feature type="compositionally biased region" description="Basic and acidic residues" evidence="10">
    <location>
        <begin position="134"/>
        <end position="164"/>
    </location>
</feature>
<evidence type="ECO:0000313" key="11">
    <source>
        <dbReference type="EMBL" id="MFD2207479.1"/>
    </source>
</evidence>
<keyword evidence="4 9" id="KW-0812">Transmembrane</keyword>
<gene>
    <name evidence="9 11" type="primary">tatB</name>
    <name evidence="11" type="ORF">ACFSKO_17800</name>
</gene>
<name>A0ABW5BRD5_9PROT</name>